<feature type="transmembrane region" description="Helical" evidence="1">
    <location>
        <begin position="21"/>
        <end position="45"/>
    </location>
</feature>
<reference evidence="2" key="1">
    <citation type="submission" date="2018-02" db="EMBL/GenBank/DDBJ databases">
        <title>Rhizophora mucronata_Transcriptome.</title>
        <authorList>
            <person name="Meera S.P."/>
            <person name="Sreeshan A."/>
            <person name="Augustine A."/>
        </authorList>
    </citation>
    <scope>NUCLEOTIDE SEQUENCE</scope>
    <source>
        <tissue evidence="2">Leaf</tissue>
    </source>
</reference>
<name>A0A2P2QVL3_RHIMU</name>
<dbReference type="EMBL" id="GGEC01090503">
    <property type="protein sequence ID" value="MBX70987.1"/>
    <property type="molecule type" value="Transcribed_RNA"/>
</dbReference>
<keyword evidence="1" id="KW-0812">Transmembrane</keyword>
<feature type="transmembrane region" description="Helical" evidence="1">
    <location>
        <begin position="51"/>
        <end position="73"/>
    </location>
</feature>
<keyword evidence="1" id="KW-0472">Membrane</keyword>
<keyword evidence="1" id="KW-1133">Transmembrane helix</keyword>
<accession>A0A2P2QVL3</accession>
<sequence>MDISCTIQSFQRADIQSGWRAPLYNICLAPVVFFFLCLFLPMSILYSHSPIQLPFSFCIWCQHDLLLTAFWFFSYKT</sequence>
<evidence type="ECO:0000313" key="2">
    <source>
        <dbReference type="EMBL" id="MBX70987.1"/>
    </source>
</evidence>
<proteinExistence type="predicted"/>
<dbReference type="AlphaFoldDB" id="A0A2P2QVL3"/>
<protein>
    <submittedName>
        <fullName evidence="2">Uncharacterized protein</fullName>
    </submittedName>
</protein>
<evidence type="ECO:0000256" key="1">
    <source>
        <dbReference type="SAM" id="Phobius"/>
    </source>
</evidence>
<organism evidence="2">
    <name type="scientific">Rhizophora mucronata</name>
    <name type="common">Asiatic mangrove</name>
    <dbReference type="NCBI Taxonomy" id="61149"/>
    <lineage>
        <taxon>Eukaryota</taxon>
        <taxon>Viridiplantae</taxon>
        <taxon>Streptophyta</taxon>
        <taxon>Embryophyta</taxon>
        <taxon>Tracheophyta</taxon>
        <taxon>Spermatophyta</taxon>
        <taxon>Magnoliopsida</taxon>
        <taxon>eudicotyledons</taxon>
        <taxon>Gunneridae</taxon>
        <taxon>Pentapetalae</taxon>
        <taxon>rosids</taxon>
        <taxon>fabids</taxon>
        <taxon>Malpighiales</taxon>
        <taxon>Rhizophoraceae</taxon>
        <taxon>Rhizophora</taxon>
    </lineage>
</organism>